<dbReference type="AlphaFoldDB" id="A0AAD7X9D2"/>
<feature type="compositionally biased region" description="Polar residues" evidence="1">
    <location>
        <begin position="200"/>
        <end position="224"/>
    </location>
</feature>
<dbReference type="EMBL" id="JAPEVG010000188">
    <property type="protein sequence ID" value="KAJ8474430.1"/>
    <property type="molecule type" value="Genomic_DNA"/>
</dbReference>
<sequence length="317" mass="33294">MSASTFVEQSSRAPTVLLNAPTSTTSEEEIDGVIISNGGNAVDGGDCDGSTSTFGPSSNGESSLLSSHSNYDLIRRTNGIASPASTAIPQATPSAGKVRKIVVAALAASLGASASLAIVLVWLRWRTRARTSPVMAAMNANQRVCIIATPDGSHLDGVEQDDSDVCGAYGLPASELGEDNHSNEIRRRVRNGQDADVRHSFQSSDQTTTFPCNSDSVDQATSALATRGRSGPGEQRRNTGPTDAIAANSCTQENAETHSVVSYSTAPTYVSQERAPSSVFRNASYGHQWNEGGFMGLPSRSDLGEDEAPPPYEPRNT</sequence>
<dbReference type="Proteomes" id="UP001215151">
    <property type="component" value="Unassembled WGS sequence"/>
</dbReference>
<feature type="region of interest" description="Disordered" evidence="1">
    <location>
        <begin position="192"/>
        <end position="243"/>
    </location>
</feature>
<feature type="region of interest" description="Disordered" evidence="1">
    <location>
        <begin position="41"/>
        <end position="66"/>
    </location>
</feature>
<gene>
    <name evidence="3" type="ORF">ONZ51_g7203</name>
</gene>
<keyword evidence="2" id="KW-0812">Transmembrane</keyword>
<organism evidence="3 4">
    <name type="scientific">Trametes cubensis</name>
    <dbReference type="NCBI Taxonomy" id="1111947"/>
    <lineage>
        <taxon>Eukaryota</taxon>
        <taxon>Fungi</taxon>
        <taxon>Dikarya</taxon>
        <taxon>Basidiomycota</taxon>
        <taxon>Agaricomycotina</taxon>
        <taxon>Agaricomycetes</taxon>
        <taxon>Polyporales</taxon>
        <taxon>Polyporaceae</taxon>
        <taxon>Trametes</taxon>
    </lineage>
</organism>
<keyword evidence="2" id="KW-0472">Membrane</keyword>
<protein>
    <submittedName>
        <fullName evidence="3">Uncharacterized protein</fullName>
    </submittedName>
</protein>
<name>A0AAD7X9D2_9APHY</name>
<evidence type="ECO:0000313" key="3">
    <source>
        <dbReference type="EMBL" id="KAJ8474430.1"/>
    </source>
</evidence>
<keyword evidence="4" id="KW-1185">Reference proteome</keyword>
<reference evidence="3" key="1">
    <citation type="submission" date="2022-11" db="EMBL/GenBank/DDBJ databases">
        <title>Genome Sequence of Cubamyces cubensis.</title>
        <authorList>
            <person name="Buettner E."/>
        </authorList>
    </citation>
    <scope>NUCLEOTIDE SEQUENCE</scope>
    <source>
        <strain evidence="3">MPL-01</strain>
    </source>
</reference>
<evidence type="ECO:0000256" key="2">
    <source>
        <dbReference type="SAM" id="Phobius"/>
    </source>
</evidence>
<proteinExistence type="predicted"/>
<comment type="caution">
    <text evidence="3">The sequence shown here is derived from an EMBL/GenBank/DDBJ whole genome shotgun (WGS) entry which is preliminary data.</text>
</comment>
<accession>A0AAD7X9D2</accession>
<evidence type="ECO:0000256" key="1">
    <source>
        <dbReference type="SAM" id="MobiDB-lite"/>
    </source>
</evidence>
<feature type="region of interest" description="Disordered" evidence="1">
    <location>
        <begin position="289"/>
        <end position="317"/>
    </location>
</feature>
<feature type="transmembrane region" description="Helical" evidence="2">
    <location>
        <begin position="101"/>
        <end position="123"/>
    </location>
</feature>
<evidence type="ECO:0000313" key="4">
    <source>
        <dbReference type="Proteomes" id="UP001215151"/>
    </source>
</evidence>
<keyword evidence="2" id="KW-1133">Transmembrane helix</keyword>
<feature type="compositionally biased region" description="Low complexity" evidence="1">
    <location>
        <begin position="57"/>
        <end position="66"/>
    </location>
</feature>